<name>A0A0C7I1G0_PARSO</name>
<accession>A0A0C7I1G0</accession>
<dbReference type="Proteomes" id="UP000049127">
    <property type="component" value="Unassembled WGS sequence"/>
</dbReference>
<sequence length="55" mass="6775">MHKLENIMDNAFDFLYKSREKRKRNAKLNREGTLFLFRCLLMPFTNLKDYFSIKK</sequence>
<evidence type="ECO:0000313" key="1">
    <source>
        <dbReference type="EMBL" id="CEQ02832.1"/>
    </source>
</evidence>
<proteinExistence type="predicted"/>
<protein>
    <submittedName>
        <fullName evidence="1">Uncharacterized protein</fullName>
    </submittedName>
</protein>
<organism evidence="1 2">
    <name type="scientific">Paraclostridium sordellii</name>
    <name type="common">Clostridium sordellii</name>
    <dbReference type="NCBI Taxonomy" id="1505"/>
    <lineage>
        <taxon>Bacteria</taxon>
        <taxon>Bacillati</taxon>
        <taxon>Bacillota</taxon>
        <taxon>Clostridia</taxon>
        <taxon>Peptostreptococcales</taxon>
        <taxon>Peptostreptococcaceae</taxon>
        <taxon>Paraclostridium</taxon>
    </lineage>
</organism>
<reference evidence="1 2" key="1">
    <citation type="submission" date="2015-01" db="EMBL/GenBank/DDBJ databases">
        <authorList>
            <person name="Aslett A.Martin."/>
            <person name="De Silva Nishadi"/>
        </authorList>
    </citation>
    <scope>NUCLEOTIDE SEQUENCE [LARGE SCALE GENOMIC DNA]</scope>
    <source>
        <strain evidence="1 2">R28058</strain>
    </source>
</reference>
<dbReference type="EMBL" id="CEKZ01000003">
    <property type="protein sequence ID" value="CEQ02832.1"/>
    <property type="molecule type" value="Genomic_DNA"/>
</dbReference>
<evidence type="ECO:0000313" key="2">
    <source>
        <dbReference type="Proteomes" id="UP000049127"/>
    </source>
</evidence>
<dbReference type="RefSeq" id="WP_155484449.1">
    <property type="nucleotide sequence ID" value="NZ_CDNF01000003.1"/>
</dbReference>
<gene>
    <name evidence="1" type="ORF">R28058_05651</name>
</gene>
<dbReference type="AlphaFoldDB" id="A0A0C7I1G0"/>